<evidence type="ECO:0000313" key="3">
    <source>
        <dbReference type="Proteomes" id="UP000794436"/>
    </source>
</evidence>
<keyword evidence="3" id="KW-1185">Reference proteome</keyword>
<comment type="caution">
    <text evidence="2">The sequence shown here is derived from an EMBL/GenBank/DDBJ whole genome shotgun (WGS) entry which is preliminary data.</text>
</comment>
<dbReference type="AlphaFoldDB" id="A0A8K1FDS9"/>
<evidence type="ECO:0000256" key="1">
    <source>
        <dbReference type="SAM" id="MobiDB-lite"/>
    </source>
</evidence>
<name>A0A8K1FDS9_PYTOL</name>
<organism evidence="2 3">
    <name type="scientific">Pythium oligandrum</name>
    <name type="common">Mycoparasitic fungus</name>
    <dbReference type="NCBI Taxonomy" id="41045"/>
    <lineage>
        <taxon>Eukaryota</taxon>
        <taxon>Sar</taxon>
        <taxon>Stramenopiles</taxon>
        <taxon>Oomycota</taxon>
        <taxon>Peronosporomycetes</taxon>
        <taxon>Pythiales</taxon>
        <taxon>Pythiaceae</taxon>
        <taxon>Pythium</taxon>
    </lineage>
</organism>
<sequence length="186" mass="20596">MEMTTEEATNMLKRTHSEAMEGVDEEESDAETTIDDGDGPLSPCLWDGIEVFVEATQASPPKPSHTPELTLSPESQLNVLSQISQLAELRAKEAQQTATVVSQMQPRPPHVWASAQVSNRETNEKTKKQKLSTGLPKLTSTKRGNISARLVADMADWESCDETVFAVIDEDDMQSWQWADLSDSDF</sequence>
<proteinExistence type="predicted"/>
<evidence type="ECO:0000313" key="2">
    <source>
        <dbReference type="EMBL" id="TMW58696.1"/>
    </source>
</evidence>
<accession>A0A8K1FDS9</accession>
<feature type="compositionally biased region" description="Acidic residues" evidence="1">
    <location>
        <begin position="21"/>
        <end position="38"/>
    </location>
</feature>
<dbReference type="Proteomes" id="UP000794436">
    <property type="component" value="Unassembled WGS sequence"/>
</dbReference>
<protein>
    <submittedName>
        <fullName evidence="2">Uncharacterized protein</fullName>
    </submittedName>
</protein>
<feature type="region of interest" description="Disordered" evidence="1">
    <location>
        <begin position="97"/>
        <end position="139"/>
    </location>
</feature>
<dbReference type="EMBL" id="SPLM01000111">
    <property type="protein sequence ID" value="TMW58696.1"/>
    <property type="molecule type" value="Genomic_DNA"/>
</dbReference>
<dbReference type="OrthoDB" id="125510at2759"/>
<reference evidence="2" key="1">
    <citation type="submission" date="2019-03" db="EMBL/GenBank/DDBJ databases">
        <title>Long read genome sequence of the mycoparasitic Pythium oligandrum ATCC 38472 isolated from sugarbeet rhizosphere.</title>
        <authorList>
            <person name="Gaulin E."/>
        </authorList>
    </citation>
    <scope>NUCLEOTIDE SEQUENCE</scope>
    <source>
        <strain evidence="2">ATCC 38472_TT</strain>
    </source>
</reference>
<gene>
    <name evidence="2" type="ORF">Poli38472_010255</name>
</gene>
<feature type="region of interest" description="Disordered" evidence="1">
    <location>
        <begin position="1"/>
        <end position="45"/>
    </location>
</feature>